<sequence>NWVSIMDDALLTDAAIARVAVRGLADGGRADEVTTVDEVAGEVVVASGSGEYNDKQTRHYPAATLLTNEFLRGRPQVFVAPGRVPLPKTEPEEEVTRVRGGRGRGNADGEGGGGEGEGPPRLSDPDGSYATPSMKPLFKMYRDASLRKADTFIQTASSSTSTAAQSIPAEEVEEEEEQRGQEEEEGEETVHQIDDQTVAGEELEQLIDESQVMGEVEETIQHKEELFFEDVVEDGQHEVVYEMAELGWPAYSERAIDFAEACDLVLGNTRIPDEKVCKSAPHGFKDIGSFVVDLAGLPDRHEVMVDGFGSWGKPSGRTRFYHMDRDANKYVCVSDARGQLPKGVAYDAKCQLRKYEHPTTAMLNNGANRFIKKIITCVWRDQQQSQLAIVTYEWVGTPFDFTFLQNEPRRTRGFAPMPPDGARNWEAASFQASSFSSFPATCTATIGGCPVYSFGAIQFQDVCHIIMGATNIDSMKVCDRVPQGFRECGTFVIDVESLGSELELRRDDNGQWGKPAGNSRYFKMDGNTATRLDKSGRLERGQAYDLQVLCKRYEHPLTSNRFVRKIYTGRVPFDKDYHQASTLAVITYFWKGDPIPFDVVPQRKVRVHDASDYETMKRSGRMPSVYEDDLADEENMVMEEEGRARGGGGGVGLYMETDSALVDDPMPMRMPPRKRKKSEGASMAAERASLQQAAAAGLPSAEDVELRKMALANQQVLSTMLDRFGSLLEKMERAADMQMNMMWRASRQFATEETRDRPEGEVQYVEEEVYEMEGE</sequence>
<proteinExistence type="predicted"/>
<name>A0AAV5V326_9BILA</name>
<feature type="compositionally biased region" description="Low complexity" evidence="1">
    <location>
        <begin position="155"/>
        <end position="166"/>
    </location>
</feature>
<feature type="region of interest" description="Disordered" evidence="1">
    <location>
        <begin position="662"/>
        <end position="690"/>
    </location>
</feature>
<accession>A0AAV5V326</accession>
<protein>
    <submittedName>
        <fullName evidence="2">Uncharacterized protein</fullName>
    </submittedName>
</protein>
<evidence type="ECO:0000313" key="3">
    <source>
        <dbReference type="Proteomes" id="UP001432322"/>
    </source>
</evidence>
<evidence type="ECO:0000313" key="2">
    <source>
        <dbReference type="EMBL" id="GMT13473.1"/>
    </source>
</evidence>
<evidence type="ECO:0000256" key="1">
    <source>
        <dbReference type="SAM" id="MobiDB-lite"/>
    </source>
</evidence>
<comment type="caution">
    <text evidence="2">The sequence shown here is derived from an EMBL/GenBank/DDBJ whole genome shotgun (WGS) entry which is preliminary data.</text>
</comment>
<keyword evidence="3" id="KW-1185">Reference proteome</keyword>
<dbReference type="EMBL" id="BTSY01000002">
    <property type="protein sequence ID" value="GMT13473.1"/>
    <property type="molecule type" value="Genomic_DNA"/>
</dbReference>
<gene>
    <name evidence="2" type="ORF">PFISCL1PPCAC_4770</name>
</gene>
<feature type="compositionally biased region" description="Gly residues" evidence="1">
    <location>
        <begin position="103"/>
        <end position="117"/>
    </location>
</feature>
<feature type="region of interest" description="Disordered" evidence="1">
    <location>
        <begin position="155"/>
        <end position="192"/>
    </location>
</feature>
<dbReference type="Proteomes" id="UP001432322">
    <property type="component" value="Unassembled WGS sequence"/>
</dbReference>
<reference evidence="2" key="1">
    <citation type="submission" date="2023-10" db="EMBL/GenBank/DDBJ databases">
        <title>Genome assembly of Pristionchus species.</title>
        <authorList>
            <person name="Yoshida K."/>
            <person name="Sommer R.J."/>
        </authorList>
    </citation>
    <scope>NUCLEOTIDE SEQUENCE</scope>
    <source>
        <strain evidence="2">RS5133</strain>
    </source>
</reference>
<feature type="compositionally biased region" description="Acidic residues" evidence="1">
    <location>
        <begin position="170"/>
        <end position="187"/>
    </location>
</feature>
<feature type="region of interest" description="Disordered" evidence="1">
    <location>
        <begin position="82"/>
        <end position="134"/>
    </location>
</feature>
<feature type="non-terminal residue" evidence="2">
    <location>
        <position position="1"/>
    </location>
</feature>
<organism evidence="2 3">
    <name type="scientific">Pristionchus fissidentatus</name>
    <dbReference type="NCBI Taxonomy" id="1538716"/>
    <lineage>
        <taxon>Eukaryota</taxon>
        <taxon>Metazoa</taxon>
        <taxon>Ecdysozoa</taxon>
        <taxon>Nematoda</taxon>
        <taxon>Chromadorea</taxon>
        <taxon>Rhabditida</taxon>
        <taxon>Rhabditina</taxon>
        <taxon>Diplogasteromorpha</taxon>
        <taxon>Diplogasteroidea</taxon>
        <taxon>Neodiplogasteridae</taxon>
        <taxon>Pristionchus</taxon>
    </lineage>
</organism>
<dbReference type="AlphaFoldDB" id="A0AAV5V326"/>